<dbReference type="Proteomes" id="UP000887561">
    <property type="component" value="Unplaced"/>
</dbReference>
<evidence type="ECO:0000313" key="1">
    <source>
        <dbReference type="Proteomes" id="UP000887561"/>
    </source>
</evidence>
<keyword evidence="1" id="KW-1185">Reference proteome</keyword>
<organism evidence="1 2">
    <name type="scientific">Meloidogyne javanica</name>
    <name type="common">Root-knot nematode worm</name>
    <dbReference type="NCBI Taxonomy" id="6303"/>
    <lineage>
        <taxon>Eukaryota</taxon>
        <taxon>Metazoa</taxon>
        <taxon>Ecdysozoa</taxon>
        <taxon>Nematoda</taxon>
        <taxon>Chromadorea</taxon>
        <taxon>Rhabditida</taxon>
        <taxon>Tylenchina</taxon>
        <taxon>Tylenchomorpha</taxon>
        <taxon>Tylenchoidea</taxon>
        <taxon>Meloidogynidae</taxon>
        <taxon>Meloidogyninae</taxon>
        <taxon>Meloidogyne</taxon>
        <taxon>Meloidogyne incognita group</taxon>
    </lineage>
</organism>
<dbReference type="WBParaSite" id="scaffold10360_cov414.g14727">
    <property type="protein sequence ID" value="scaffold10360_cov414.g14727"/>
    <property type="gene ID" value="scaffold10360_cov414.g14727"/>
</dbReference>
<sequence length="79" mass="8963">FFSATIDASFENCLETAKRYVTNLTDIKQIKSLVDEEDLYLFGYFYDRGLQGNIVEYTLEQIGGEAKFGDYKIAAEKGS</sequence>
<evidence type="ECO:0000313" key="2">
    <source>
        <dbReference type="WBParaSite" id="scaffold10360_cov414.g14727"/>
    </source>
</evidence>
<dbReference type="AlphaFoldDB" id="A0A915LCX6"/>
<proteinExistence type="predicted"/>
<accession>A0A915LCX6</accession>
<reference evidence="2" key="1">
    <citation type="submission" date="2022-11" db="UniProtKB">
        <authorList>
            <consortium name="WormBaseParasite"/>
        </authorList>
    </citation>
    <scope>IDENTIFICATION</scope>
</reference>
<protein>
    <submittedName>
        <fullName evidence="2">Uncharacterized protein</fullName>
    </submittedName>
</protein>
<name>A0A915LCX6_MELJA</name>